<keyword evidence="2" id="KW-1185">Reference proteome</keyword>
<dbReference type="HOGENOM" id="CLU_3303470_0_0_6"/>
<dbReference type="AlphaFoldDB" id="E8KFH4"/>
<evidence type="ECO:0000313" key="2">
    <source>
        <dbReference type="Proteomes" id="UP000005467"/>
    </source>
</evidence>
<reference evidence="1 2" key="1">
    <citation type="submission" date="2011-01" db="EMBL/GenBank/DDBJ databases">
        <authorList>
            <person name="Muzny D."/>
            <person name="Qin X."/>
            <person name="Deng J."/>
            <person name="Jiang H."/>
            <person name="Liu Y."/>
            <person name="Qu J."/>
            <person name="Song X.-Z."/>
            <person name="Zhang L."/>
            <person name="Thornton R."/>
            <person name="Coyle M."/>
            <person name="Francisco L."/>
            <person name="Jackson L."/>
            <person name="Javaid M."/>
            <person name="Korchina V."/>
            <person name="Kovar C."/>
            <person name="Mata R."/>
            <person name="Mathew T."/>
            <person name="Ngo R."/>
            <person name="Nguyen L."/>
            <person name="Nguyen N."/>
            <person name="Okwuonu G."/>
            <person name="Ongeri F."/>
            <person name="Pham C."/>
            <person name="Simmons D."/>
            <person name="Wilczek-Boney K."/>
            <person name="Hale W."/>
            <person name="Jakkamsetti A."/>
            <person name="Pham P."/>
            <person name="Ruth R."/>
            <person name="San Lucas F."/>
            <person name="Warren J."/>
            <person name="Zhang J."/>
            <person name="Zhao Z."/>
            <person name="Zhou C."/>
            <person name="Zhu D."/>
            <person name="Lee S."/>
            <person name="Bess C."/>
            <person name="Blankenburg K."/>
            <person name="Forbes L."/>
            <person name="Fu Q."/>
            <person name="Gubbala S."/>
            <person name="Hirani K."/>
            <person name="Jayaseelan J.C."/>
            <person name="Lara F."/>
            <person name="Munidasa M."/>
            <person name="Palculict T."/>
            <person name="Patil S."/>
            <person name="Pu L.-L."/>
            <person name="Saada N."/>
            <person name="Tang L."/>
            <person name="Weissenberger G."/>
            <person name="Zhu Y."/>
            <person name="Hemphill L."/>
            <person name="Shang Y."/>
            <person name="Youmans B."/>
            <person name="Ayvaz T."/>
            <person name="Ross M."/>
            <person name="Santibanez J."/>
            <person name="Aqrawi P."/>
            <person name="Gross S."/>
            <person name="Joshi V."/>
            <person name="Fowler G."/>
            <person name="Nazareth L."/>
            <person name="Reid J."/>
            <person name="Worley K."/>
            <person name="Petrosino J."/>
            <person name="Highlander S."/>
            <person name="Gibbs R."/>
        </authorList>
    </citation>
    <scope>NUCLEOTIDE SEQUENCE [LARGE SCALE GENOMIC DNA]</scope>
    <source>
        <strain evidence="1 2">ATCC 25976</strain>
    </source>
</reference>
<dbReference type="EMBL" id="AEVG01000042">
    <property type="protein sequence ID" value="EFX92347.1"/>
    <property type="molecule type" value="Genomic_DNA"/>
</dbReference>
<evidence type="ECO:0000313" key="1">
    <source>
        <dbReference type="EMBL" id="EFX92347.1"/>
    </source>
</evidence>
<sequence>MQNFAKSFVNLTDCLFSSSKKWLFMLKIATNFLSHSHSH</sequence>
<dbReference type="Proteomes" id="UP000005467">
    <property type="component" value="Unassembled WGS sequence"/>
</dbReference>
<comment type="caution">
    <text evidence="1">The sequence shown here is derived from an EMBL/GenBank/DDBJ whole genome shotgun (WGS) entry which is preliminary data.</text>
</comment>
<organism evidence="1 2">
    <name type="scientific">Actinobacillus ureae ATCC 25976</name>
    <dbReference type="NCBI Taxonomy" id="887324"/>
    <lineage>
        <taxon>Bacteria</taxon>
        <taxon>Pseudomonadati</taxon>
        <taxon>Pseudomonadota</taxon>
        <taxon>Gammaproteobacteria</taxon>
        <taxon>Pasteurellales</taxon>
        <taxon>Pasteurellaceae</taxon>
        <taxon>Actinobacillus</taxon>
    </lineage>
</organism>
<proteinExistence type="predicted"/>
<accession>E8KFH4</accession>
<name>E8KFH4_9PAST</name>
<protein>
    <submittedName>
        <fullName evidence="1">Uncharacterized protein</fullName>
    </submittedName>
</protein>
<gene>
    <name evidence="1" type="ORF">HMPREF0027_0591</name>
</gene>